<reference evidence="2" key="1">
    <citation type="submission" date="2021-01" db="EMBL/GenBank/DDBJ databases">
        <authorList>
            <person name="Corre E."/>
            <person name="Pelletier E."/>
            <person name="Niang G."/>
            <person name="Scheremetjew M."/>
            <person name="Finn R."/>
            <person name="Kale V."/>
            <person name="Holt S."/>
            <person name="Cochrane G."/>
            <person name="Meng A."/>
            <person name="Brown T."/>
            <person name="Cohen L."/>
        </authorList>
    </citation>
    <scope>NUCLEOTIDE SEQUENCE</scope>
    <source>
        <strain evidence="2">ECT3854</strain>
    </source>
</reference>
<feature type="compositionally biased region" description="Basic and acidic residues" evidence="1">
    <location>
        <begin position="47"/>
        <end position="59"/>
    </location>
</feature>
<dbReference type="Gene3D" id="1.25.40.20">
    <property type="entry name" value="Ankyrin repeat-containing domain"/>
    <property type="match status" value="1"/>
</dbReference>
<dbReference type="Pfam" id="PF12796">
    <property type="entry name" value="Ank_2"/>
    <property type="match status" value="1"/>
</dbReference>
<proteinExistence type="predicted"/>
<protein>
    <submittedName>
        <fullName evidence="2">Uncharacterized protein</fullName>
    </submittedName>
</protein>
<feature type="region of interest" description="Disordered" evidence="1">
    <location>
        <begin position="1"/>
        <end position="80"/>
    </location>
</feature>
<organism evidence="2">
    <name type="scientific">Cyclophora tenuis</name>
    <name type="common">Marine diatom</name>
    <dbReference type="NCBI Taxonomy" id="216820"/>
    <lineage>
        <taxon>Eukaryota</taxon>
        <taxon>Sar</taxon>
        <taxon>Stramenopiles</taxon>
        <taxon>Ochrophyta</taxon>
        <taxon>Bacillariophyta</taxon>
        <taxon>Fragilariophyceae</taxon>
        <taxon>Fragilariophycidae</taxon>
        <taxon>Cyclophorales</taxon>
        <taxon>Cyclophoraceae</taxon>
        <taxon>Cyclophora</taxon>
    </lineage>
</organism>
<accession>A0A7S1DCZ8</accession>
<dbReference type="SUPFAM" id="SSF48403">
    <property type="entry name" value="Ankyrin repeat"/>
    <property type="match status" value="1"/>
</dbReference>
<dbReference type="AlphaFoldDB" id="A0A7S1DCZ8"/>
<dbReference type="EMBL" id="HBFW01024493">
    <property type="protein sequence ID" value="CAD8944547.1"/>
    <property type="molecule type" value="Transcribed_RNA"/>
</dbReference>
<feature type="compositionally biased region" description="Basic and acidic residues" evidence="1">
    <location>
        <begin position="15"/>
        <end position="40"/>
    </location>
</feature>
<dbReference type="InterPro" id="IPR036770">
    <property type="entry name" value="Ankyrin_rpt-contain_sf"/>
</dbReference>
<sequence>MPKRNNMETSPASKETNKETNKEALKENVDDEPKTKKVKVDSNSSVEDIRKALQEEARADSSTSDESSDEEGLDLPDYKTIDVDPDEYLQQLVEAMYGHRLTVKPALDLSEYFPEITEEQIAAYDIKVVAATRENKLQALKELYRKGQSMACCNRFGESLLHMACRRGFKDIGAFLLEEVKLQVRIRDDCGRTPMHDICWNPRMQLELAHMLLERDPTLLLICDKRGHTPFKYARPEDWRKWRKFLFECRYLLEPLGNEETRKVFQ</sequence>
<dbReference type="InterPro" id="IPR002110">
    <property type="entry name" value="Ankyrin_rpt"/>
</dbReference>
<evidence type="ECO:0000256" key="1">
    <source>
        <dbReference type="SAM" id="MobiDB-lite"/>
    </source>
</evidence>
<name>A0A7S1DCZ8_CYCTE</name>
<gene>
    <name evidence="2" type="ORF">CTEN0397_LOCUS15716</name>
</gene>
<evidence type="ECO:0000313" key="2">
    <source>
        <dbReference type="EMBL" id="CAD8944547.1"/>
    </source>
</evidence>